<dbReference type="AlphaFoldDB" id="A0AAD8ACU9"/>
<protein>
    <submittedName>
        <fullName evidence="2">Uncharacterized protein</fullName>
    </submittedName>
</protein>
<dbReference type="Proteomes" id="UP001233999">
    <property type="component" value="Unassembled WGS sequence"/>
</dbReference>
<keyword evidence="3" id="KW-1185">Reference proteome</keyword>
<sequence length="125" mass="13749">VILSRTIRIVTSRGNIDYEQVSSMTYCISFTSSIGVQIFSLLIGSGGGLSKIVFSYSSDLLFKAVRVTSLHVTSLHADGLMLLKWTLAFLLCSFVIPIVNGVPYQPLVTLLFCYPHCEWSTLPAI</sequence>
<gene>
    <name evidence="2" type="ORF">L9F63_012306</name>
</gene>
<accession>A0AAD8ACU9</accession>
<feature type="non-terminal residue" evidence="2">
    <location>
        <position position="1"/>
    </location>
</feature>
<reference evidence="2" key="1">
    <citation type="journal article" date="2023" name="IScience">
        <title>Live-bearing cockroach genome reveals convergent evolutionary mechanisms linked to viviparity in insects and beyond.</title>
        <authorList>
            <person name="Fouks B."/>
            <person name="Harrison M.C."/>
            <person name="Mikhailova A.A."/>
            <person name="Marchal E."/>
            <person name="English S."/>
            <person name="Carruthers M."/>
            <person name="Jennings E.C."/>
            <person name="Chiamaka E.L."/>
            <person name="Frigard R.A."/>
            <person name="Pippel M."/>
            <person name="Attardo G.M."/>
            <person name="Benoit J.B."/>
            <person name="Bornberg-Bauer E."/>
            <person name="Tobe S.S."/>
        </authorList>
    </citation>
    <scope>NUCLEOTIDE SEQUENCE</scope>
    <source>
        <strain evidence="2">Stay&amp;Tobe</strain>
    </source>
</reference>
<feature type="transmembrane region" description="Helical" evidence="1">
    <location>
        <begin position="75"/>
        <end position="99"/>
    </location>
</feature>
<keyword evidence="1" id="KW-0472">Membrane</keyword>
<keyword evidence="1" id="KW-0812">Transmembrane</keyword>
<feature type="non-terminal residue" evidence="2">
    <location>
        <position position="125"/>
    </location>
</feature>
<keyword evidence="1" id="KW-1133">Transmembrane helix</keyword>
<reference evidence="2" key="2">
    <citation type="submission" date="2023-05" db="EMBL/GenBank/DDBJ databases">
        <authorList>
            <person name="Fouks B."/>
        </authorList>
    </citation>
    <scope>NUCLEOTIDE SEQUENCE</scope>
    <source>
        <strain evidence="2">Stay&amp;Tobe</strain>
        <tissue evidence="2">Testes</tissue>
    </source>
</reference>
<dbReference type="EMBL" id="JASPKZ010001975">
    <property type="protein sequence ID" value="KAJ9596662.1"/>
    <property type="molecule type" value="Genomic_DNA"/>
</dbReference>
<organism evidence="2 3">
    <name type="scientific">Diploptera punctata</name>
    <name type="common">Pacific beetle cockroach</name>
    <dbReference type="NCBI Taxonomy" id="6984"/>
    <lineage>
        <taxon>Eukaryota</taxon>
        <taxon>Metazoa</taxon>
        <taxon>Ecdysozoa</taxon>
        <taxon>Arthropoda</taxon>
        <taxon>Hexapoda</taxon>
        <taxon>Insecta</taxon>
        <taxon>Pterygota</taxon>
        <taxon>Neoptera</taxon>
        <taxon>Polyneoptera</taxon>
        <taxon>Dictyoptera</taxon>
        <taxon>Blattodea</taxon>
        <taxon>Blaberoidea</taxon>
        <taxon>Blaberidae</taxon>
        <taxon>Diplopterinae</taxon>
        <taxon>Diploptera</taxon>
    </lineage>
</organism>
<name>A0AAD8ACU9_DIPPU</name>
<evidence type="ECO:0000256" key="1">
    <source>
        <dbReference type="SAM" id="Phobius"/>
    </source>
</evidence>
<comment type="caution">
    <text evidence="2">The sequence shown here is derived from an EMBL/GenBank/DDBJ whole genome shotgun (WGS) entry which is preliminary data.</text>
</comment>
<evidence type="ECO:0000313" key="3">
    <source>
        <dbReference type="Proteomes" id="UP001233999"/>
    </source>
</evidence>
<evidence type="ECO:0000313" key="2">
    <source>
        <dbReference type="EMBL" id="KAJ9596662.1"/>
    </source>
</evidence>
<proteinExistence type="predicted"/>